<organism evidence="2 3">
    <name type="scientific">Flavobacterium davisii</name>
    <dbReference type="NCBI Taxonomy" id="2906077"/>
    <lineage>
        <taxon>Bacteria</taxon>
        <taxon>Pseudomonadati</taxon>
        <taxon>Bacteroidota</taxon>
        <taxon>Flavobacteriia</taxon>
        <taxon>Flavobacteriales</taxon>
        <taxon>Flavobacteriaceae</taxon>
        <taxon>Flavobacterium</taxon>
    </lineage>
</organism>
<dbReference type="CDD" id="cd04301">
    <property type="entry name" value="NAT_SF"/>
    <property type="match status" value="1"/>
</dbReference>
<reference evidence="2 3" key="1">
    <citation type="journal article" date="2017" name="Infect. Genet. Evol.">
        <title>Comparative genome analysis of fish pathogen Flavobacterium columnare reveals extensive sequence diversity within the species.</title>
        <authorList>
            <person name="Kayansamruaj P."/>
            <person name="Dong H.T."/>
            <person name="Hirono I."/>
            <person name="Kondo H."/>
            <person name="Senapin S."/>
            <person name="Rodkhum C."/>
        </authorList>
    </citation>
    <scope>NUCLEOTIDE SEQUENCE [LARGE SCALE GENOMIC DNA]</scope>
    <source>
        <strain evidence="2 3">1215</strain>
    </source>
</reference>
<evidence type="ECO:0000313" key="2">
    <source>
        <dbReference type="EMBL" id="OWP83183.1"/>
    </source>
</evidence>
<name>A0A246GI18_9FLAO</name>
<accession>A0A246GI18</accession>
<dbReference type="InterPro" id="IPR051556">
    <property type="entry name" value="N-term/lysine_N-AcTrnsfr"/>
</dbReference>
<dbReference type="EMBL" id="MTCZ01000153">
    <property type="protein sequence ID" value="OWP83183.1"/>
    <property type="molecule type" value="Genomic_DNA"/>
</dbReference>
<dbReference type="Pfam" id="PF13673">
    <property type="entry name" value="Acetyltransf_10"/>
    <property type="match status" value="1"/>
</dbReference>
<dbReference type="InterPro" id="IPR000182">
    <property type="entry name" value="GNAT_dom"/>
</dbReference>
<evidence type="ECO:0000259" key="1">
    <source>
        <dbReference type="PROSITE" id="PS51186"/>
    </source>
</evidence>
<feature type="domain" description="N-acetyltransferase" evidence="1">
    <location>
        <begin position="19"/>
        <end position="162"/>
    </location>
</feature>
<gene>
    <name evidence="2" type="ORF">BWK59_11885</name>
</gene>
<evidence type="ECO:0000313" key="3">
    <source>
        <dbReference type="Proteomes" id="UP000197768"/>
    </source>
</evidence>
<dbReference type="Proteomes" id="UP000197768">
    <property type="component" value="Unassembled WGS sequence"/>
</dbReference>
<dbReference type="PANTHER" id="PTHR42919:SF40">
    <property type="entry name" value="FAMILY ACETYLTRANSFERASE, PUTATIVE-RELATED"/>
    <property type="match status" value="1"/>
</dbReference>
<dbReference type="PROSITE" id="PS51186">
    <property type="entry name" value="GNAT"/>
    <property type="match status" value="1"/>
</dbReference>
<dbReference type="AlphaFoldDB" id="A0A246GI18"/>
<proteinExistence type="predicted"/>
<keyword evidence="2" id="KW-0808">Transferase</keyword>
<comment type="caution">
    <text evidence="2">The sequence shown here is derived from an EMBL/GenBank/DDBJ whole genome shotgun (WGS) entry which is preliminary data.</text>
</comment>
<dbReference type="GO" id="GO:0016747">
    <property type="term" value="F:acyltransferase activity, transferring groups other than amino-acyl groups"/>
    <property type="evidence" value="ECO:0007669"/>
    <property type="project" value="InterPro"/>
</dbReference>
<dbReference type="RefSeq" id="WP_088394164.1">
    <property type="nucleotide sequence ID" value="NZ_MTCZ01000153.1"/>
</dbReference>
<dbReference type="InterPro" id="IPR016181">
    <property type="entry name" value="Acyl_CoA_acyltransferase"/>
</dbReference>
<sequence>MKIIEVKKEEISVIKKLAYTIWPDTYKEILSVEQIEYMLNLFYNEEALLKQMKKQNFLLLEEKDQFIGFASYEINSKIKKTKLHKIYILPNLQGRGLGQFLLNEIIKRAQEANNLHLFLNVNKCNNALHFYKKIGFQVIADEVIPIGNNYVMDDFVLEKKID</sequence>
<protein>
    <submittedName>
        <fullName evidence="2">GNAT family N-acetyltransferase</fullName>
    </submittedName>
</protein>
<dbReference type="PANTHER" id="PTHR42919">
    <property type="entry name" value="N-ALPHA-ACETYLTRANSFERASE"/>
    <property type="match status" value="1"/>
</dbReference>
<dbReference type="Gene3D" id="3.40.630.30">
    <property type="match status" value="1"/>
</dbReference>
<dbReference type="SUPFAM" id="SSF55729">
    <property type="entry name" value="Acyl-CoA N-acyltransferases (Nat)"/>
    <property type="match status" value="1"/>
</dbReference>